<dbReference type="SUPFAM" id="SSF57716">
    <property type="entry name" value="Glucocorticoid receptor-like (DNA-binding domain)"/>
    <property type="match status" value="1"/>
</dbReference>
<reference evidence="6" key="2">
    <citation type="submission" date="2020-09" db="EMBL/GenBank/DDBJ databases">
        <authorList>
            <person name="Sun Q."/>
            <person name="Zhou Y."/>
        </authorList>
    </citation>
    <scope>NUCLEOTIDE SEQUENCE</scope>
    <source>
        <strain evidence="6">CGMCC 1.12924</strain>
    </source>
</reference>
<evidence type="ECO:0000313" key="7">
    <source>
        <dbReference type="Proteomes" id="UP000652231"/>
    </source>
</evidence>
<dbReference type="PANTHER" id="PTHR33823:SF4">
    <property type="entry name" value="GENERAL STRESS PROTEIN 16O"/>
    <property type="match status" value="1"/>
</dbReference>
<keyword evidence="1" id="KW-0479">Metal-binding</keyword>
<name>A0A8J2Y8P6_9FLAO</name>
<keyword evidence="2" id="KW-0863">Zinc-finger</keyword>
<reference evidence="6" key="1">
    <citation type="journal article" date="2014" name="Int. J. Syst. Evol. Microbiol.">
        <title>Complete genome sequence of Corynebacterium casei LMG S-19264T (=DSM 44701T), isolated from a smear-ripened cheese.</title>
        <authorList>
            <consortium name="US DOE Joint Genome Institute (JGI-PGF)"/>
            <person name="Walter F."/>
            <person name="Albersmeier A."/>
            <person name="Kalinowski J."/>
            <person name="Ruckert C."/>
        </authorList>
    </citation>
    <scope>NUCLEOTIDE SEQUENCE</scope>
    <source>
        <strain evidence="6">CGMCC 1.12924</strain>
    </source>
</reference>
<dbReference type="AlphaFoldDB" id="A0A8J2Y8P6"/>
<dbReference type="Gene3D" id="1.20.120.910">
    <property type="entry name" value="DksA, coiled-coil domain"/>
    <property type="match status" value="1"/>
</dbReference>
<dbReference type="EMBL" id="BMGK01000006">
    <property type="protein sequence ID" value="GGD94615.1"/>
    <property type="molecule type" value="Genomic_DNA"/>
</dbReference>
<comment type="caution">
    <text evidence="6">The sequence shown here is derived from an EMBL/GenBank/DDBJ whole genome shotgun (WGS) entry which is preliminary data.</text>
</comment>
<proteinExistence type="predicted"/>
<protein>
    <submittedName>
        <fullName evidence="6">DksA/traR C4-type zinc finger family protein</fullName>
    </submittedName>
</protein>
<evidence type="ECO:0000259" key="5">
    <source>
        <dbReference type="Pfam" id="PF01258"/>
    </source>
</evidence>
<evidence type="ECO:0000256" key="1">
    <source>
        <dbReference type="ARBA" id="ARBA00022723"/>
    </source>
</evidence>
<gene>
    <name evidence="6" type="ORF">GCM10011312_17880</name>
</gene>
<organism evidence="6 7">
    <name type="scientific">Planktosalinus lacus</name>
    <dbReference type="NCBI Taxonomy" id="1526573"/>
    <lineage>
        <taxon>Bacteria</taxon>
        <taxon>Pseudomonadati</taxon>
        <taxon>Bacteroidota</taxon>
        <taxon>Flavobacteriia</taxon>
        <taxon>Flavobacteriales</taxon>
        <taxon>Flavobacteriaceae</taxon>
        <taxon>Planktosalinus</taxon>
    </lineage>
</organism>
<evidence type="ECO:0000256" key="3">
    <source>
        <dbReference type="ARBA" id="ARBA00022833"/>
    </source>
</evidence>
<accession>A0A8J2Y8P6</accession>
<dbReference type="PROSITE" id="PS51128">
    <property type="entry name" value="ZF_DKSA_2"/>
    <property type="match status" value="1"/>
</dbReference>
<dbReference type="GO" id="GO:0008270">
    <property type="term" value="F:zinc ion binding"/>
    <property type="evidence" value="ECO:0007669"/>
    <property type="project" value="UniProtKB-KW"/>
</dbReference>
<feature type="zinc finger region" description="dksA C4-type" evidence="4">
    <location>
        <begin position="86"/>
        <end position="110"/>
    </location>
</feature>
<evidence type="ECO:0000256" key="4">
    <source>
        <dbReference type="PROSITE-ProRule" id="PRU00510"/>
    </source>
</evidence>
<evidence type="ECO:0000313" key="6">
    <source>
        <dbReference type="EMBL" id="GGD94615.1"/>
    </source>
</evidence>
<keyword evidence="3" id="KW-0862">Zinc</keyword>
<feature type="domain" description="Zinc finger DksA/TraR C4-type" evidence="5">
    <location>
        <begin position="82"/>
        <end position="112"/>
    </location>
</feature>
<evidence type="ECO:0000256" key="2">
    <source>
        <dbReference type="ARBA" id="ARBA00022771"/>
    </source>
</evidence>
<dbReference type="PANTHER" id="PTHR33823">
    <property type="entry name" value="RNA POLYMERASE-BINDING TRANSCRIPTION FACTOR DKSA-RELATED"/>
    <property type="match status" value="1"/>
</dbReference>
<dbReference type="Pfam" id="PF01258">
    <property type="entry name" value="zf-dskA_traR"/>
    <property type="match status" value="1"/>
</dbReference>
<keyword evidence="7" id="KW-1185">Reference proteome</keyword>
<sequence length="114" mass="12719">MSYSENELSDIKIKILSEIDKTSEALKKLEELTKPISPENAIGRVSRMDAINNRSINEAALEKTSQKLKHLKVALSKFNDNDFGLCRRCNQQIPVGRIILMPQTNLCVSCASGL</sequence>
<dbReference type="Proteomes" id="UP000652231">
    <property type="component" value="Unassembled WGS sequence"/>
</dbReference>
<dbReference type="RefSeq" id="WP_188441668.1">
    <property type="nucleotide sequence ID" value="NZ_BMGK01000006.1"/>
</dbReference>
<dbReference type="InterPro" id="IPR000962">
    <property type="entry name" value="Znf_DskA_TraR"/>
</dbReference>